<reference evidence="13" key="1">
    <citation type="submission" date="2014-11" db="EMBL/GenBank/DDBJ databases">
        <title>Genome sequencing of Roseivirga sp. D-25.</title>
        <authorList>
            <person name="Selvaratnam C."/>
            <person name="Thevarajoo S."/>
            <person name="Goh K.M."/>
            <person name="Eee R."/>
            <person name="Chan K.-G."/>
            <person name="Chong C.S."/>
        </authorList>
    </citation>
    <scope>NUCLEOTIDE SEQUENCE [LARGE SCALE GENOMIC DNA]</scope>
    <source>
        <strain evidence="13">D-25</strain>
    </source>
</reference>
<protein>
    <recommendedName>
        <fullName evidence="3 9">4-diphosphocytidyl-2-C-methyl-D-erythritol kinase</fullName>
        <shortName evidence="9">CMK</shortName>
        <ecNumber evidence="2 9">2.7.1.148</ecNumber>
    </recommendedName>
    <alternativeName>
        <fullName evidence="8 9">4-(cytidine-5'-diphospho)-2-C-methyl-D-erythritol kinase</fullName>
    </alternativeName>
</protein>
<feature type="active site" evidence="9">
    <location>
        <position position="132"/>
    </location>
</feature>
<dbReference type="GO" id="GO:0019288">
    <property type="term" value="P:isopentenyl diphosphate biosynthetic process, methylerythritol 4-phosphate pathway"/>
    <property type="evidence" value="ECO:0007669"/>
    <property type="project" value="UniProtKB-UniRule"/>
</dbReference>
<name>A0A0L8ALQ4_9BACT</name>
<comment type="caution">
    <text evidence="12">The sequence shown here is derived from an EMBL/GenBank/DDBJ whole genome shotgun (WGS) entry which is preliminary data.</text>
</comment>
<feature type="domain" description="GHMP kinase C-terminal" evidence="11">
    <location>
        <begin position="192"/>
        <end position="254"/>
    </location>
</feature>
<feature type="domain" description="GHMP kinase N-terminal" evidence="10">
    <location>
        <begin position="63"/>
        <end position="137"/>
    </location>
</feature>
<keyword evidence="9" id="KW-0414">Isoprene biosynthesis</keyword>
<dbReference type="Gene3D" id="3.30.230.10">
    <property type="match status" value="1"/>
</dbReference>
<evidence type="ECO:0000259" key="11">
    <source>
        <dbReference type="Pfam" id="PF08544"/>
    </source>
</evidence>
<proteinExistence type="inferred from homology"/>
<dbReference type="PANTHER" id="PTHR43527">
    <property type="entry name" value="4-DIPHOSPHOCYTIDYL-2-C-METHYL-D-ERYTHRITOL KINASE, CHLOROPLASTIC"/>
    <property type="match status" value="1"/>
</dbReference>
<dbReference type="GO" id="GO:0016114">
    <property type="term" value="P:terpenoid biosynthetic process"/>
    <property type="evidence" value="ECO:0007669"/>
    <property type="project" value="UniProtKB-UniRule"/>
</dbReference>
<dbReference type="Gene3D" id="3.30.70.890">
    <property type="entry name" value="GHMP kinase, C-terminal domain"/>
    <property type="match status" value="1"/>
</dbReference>
<dbReference type="EC" id="2.7.1.148" evidence="2 9"/>
<dbReference type="InterPro" id="IPR020568">
    <property type="entry name" value="Ribosomal_Su5_D2-typ_SF"/>
</dbReference>
<dbReference type="Proteomes" id="UP000036908">
    <property type="component" value="Unassembled WGS sequence"/>
</dbReference>
<keyword evidence="13" id="KW-1185">Reference proteome</keyword>
<keyword evidence="7 9" id="KW-0067">ATP-binding</keyword>
<dbReference type="AlphaFoldDB" id="A0A0L8ALQ4"/>
<comment type="function">
    <text evidence="9">Catalyzes the phosphorylation of the position 2 hydroxy group of 4-diphosphocytidyl-2C-methyl-D-erythritol.</text>
</comment>
<evidence type="ECO:0000256" key="6">
    <source>
        <dbReference type="ARBA" id="ARBA00022777"/>
    </source>
</evidence>
<evidence type="ECO:0000256" key="9">
    <source>
        <dbReference type="HAMAP-Rule" id="MF_00061"/>
    </source>
</evidence>
<comment type="pathway">
    <text evidence="9">Isoprenoid biosynthesis; isopentenyl diphosphate biosynthesis via DXP pathway; isopentenyl diphosphate from 1-deoxy-D-xylulose 5-phosphate: step 3/6.</text>
</comment>
<feature type="active site" evidence="9">
    <location>
        <position position="8"/>
    </location>
</feature>
<accession>A0A0L8ALQ4</accession>
<dbReference type="SUPFAM" id="SSF55060">
    <property type="entry name" value="GHMP Kinase, C-terminal domain"/>
    <property type="match status" value="1"/>
</dbReference>
<comment type="similarity">
    <text evidence="1 9">Belongs to the GHMP kinase family. IspE subfamily.</text>
</comment>
<comment type="catalytic activity">
    <reaction evidence="9">
        <text>4-CDP-2-C-methyl-D-erythritol + ATP = 4-CDP-2-C-methyl-D-erythritol 2-phosphate + ADP + H(+)</text>
        <dbReference type="Rhea" id="RHEA:18437"/>
        <dbReference type="ChEBI" id="CHEBI:15378"/>
        <dbReference type="ChEBI" id="CHEBI:30616"/>
        <dbReference type="ChEBI" id="CHEBI:57823"/>
        <dbReference type="ChEBI" id="CHEBI:57919"/>
        <dbReference type="ChEBI" id="CHEBI:456216"/>
        <dbReference type="EC" id="2.7.1.148"/>
    </reaction>
</comment>
<dbReference type="GO" id="GO:0005524">
    <property type="term" value="F:ATP binding"/>
    <property type="evidence" value="ECO:0007669"/>
    <property type="project" value="UniProtKB-UniRule"/>
</dbReference>
<dbReference type="NCBIfam" id="TIGR00154">
    <property type="entry name" value="ispE"/>
    <property type="match status" value="1"/>
</dbReference>
<dbReference type="HAMAP" id="MF_00061">
    <property type="entry name" value="IspE"/>
    <property type="match status" value="1"/>
</dbReference>
<dbReference type="Pfam" id="PF08544">
    <property type="entry name" value="GHMP_kinases_C"/>
    <property type="match status" value="1"/>
</dbReference>
<dbReference type="OrthoDB" id="9809438at2"/>
<dbReference type="UniPathway" id="UPA00056">
    <property type="reaction ID" value="UER00094"/>
</dbReference>
<keyword evidence="5 9" id="KW-0547">Nucleotide-binding</keyword>
<evidence type="ECO:0000313" key="12">
    <source>
        <dbReference type="EMBL" id="KOF03171.1"/>
    </source>
</evidence>
<evidence type="ECO:0000259" key="10">
    <source>
        <dbReference type="Pfam" id="PF00288"/>
    </source>
</evidence>
<dbReference type="PATRIC" id="fig|1566026.4.peg.3346"/>
<evidence type="ECO:0000313" key="13">
    <source>
        <dbReference type="Proteomes" id="UP000036908"/>
    </source>
</evidence>
<keyword evidence="6 9" id="KW-0418">Kinase</keyword>
<organism evidence="12 13">
    <name type="scientific">Roseivirga seohaensis subsp. aquiponti</name>
    <dbReference type="NCBI Taxonomy" id="1566026"/>
    <lineage>
        <taxon>Bacteria</taxon>
        <taxon>Pseudomonadati</taxon>
        <taxon>Bacteroidota</taxon>
        <taxon>Cytophagia</taxon>
        <taxon>Cytophagales</taxon>
        <taxon>Roseivirgaceae</taxon>
        <taxon>Roseivirga</taxon>
    </lineage>
</organism>
<dbReference type="InterPro" id="IPR006204">
    <property type="entry name" value="GHMP_kinase_N_dom"/>
</dbReference>
<dbReference type="Pfam" id="PF00288">
    <property type="entry name" value="GHMP_kinases_N"/>
    <property type="match status" value="1"/>
</dbReference>
<evidence type="ECO:0000256" key="5">
    <source>
        <dbReference type="ARBA" id="ARBA00022741"/>
    </source>
</evidence>
<evidence type="ECO:0000256" key="1">
    <source>
        <dbReference type="ARBA" id="ARBA00009684"/>
    </source>
</evidence>
<dbReference type="InterPro" id="IPR014721">
    <property type="entry name" value="Ribsml_uS5_D2-typ_fold_subgr"/>
</dbReference>
<dbReference type="InterPro" id="IPR004424">
    <property type="entry name" value="IspE"/>
</dbReference>
<dbReference type="GO" id="GO:0050515">
    <property type="term" value="F:4-(cytidine 5'-diphospho)-2-C-methyl-D-erythritol kinase activity"/>
    <property type="evidence" value="ECO:0007669"/>
    <property type="project" value="UniProtKB-UniRule"/>
</dbReference>
<dbReference type="RefSeq" id="WP_053223103.1">
    <property type="nucleotide sequence ID" value="NZ_JSVA01000008.1"/>
</dbReference>
<keyword evidence="4 9" id="KW-0808">Transferase</keyword>
<dbReference type="InterPro" id="IPR036554">
    <property type="entry name" value="GHMP_kinase_C_sf"/>
</dbReference>
<evidence type="ECO:0000256" key="2">
    <source>
        <dbReference type="ARBA" id="ARBA00012052"/>
    </source>
</evidence>
<dbReference type="SUPFAM" id="SSF54211">
    <property type="entry name" value="Ribosomal protein S5 domain 2-like"/>
    <property type="match status" value="1"/>
</dbReference>
<evidence type="ECO:0000256" key="4">
    <source>
        <dbReference type="ARBA" id="ARBA00022679"/>
    </source>
</evidence>
<dbReference type="PANTHER" id="PTHR43527:SF2">
    <property type="entry name" value="4-DIPHOSPHOCYTIDYL-2-C-METHYL-D-ERYTHRITOL KINASE, CHLOROPLASTIC"/>
    <property type="match status" value="1"/>
</dbReference>
<sequence length="269" mass="29592">MVTFPNAKINLGLSITGKLHTSYHSIESCLYPIPWCDVLEFIPGKKISFSSSGIAIPGDEKDNLVLKAYKLLRKDFGLPELNIHLHKIIPMGAGLGGGSADAAFMLKMLNSEFQLFLDDSVLEDYAAQLGSDCPFFIQNKPAIATGTGTDLEVFDLDLAGMWMLLIKPEVHISTQEAYANVTPKPNEVDLKALLESKDFSLWREKLINDFEASIFPNHPVLGKIKEALYQNGAAYAAMSGSGSTLFGLYTEKPEISPAFETYTHKLIEL</sequence>
<gene>
    <name evidence="9" type="primary">ispE</name>
    <name evidence="12" type="ORF">OB69_07575</name>
</gene>
<evidence type="ECO:0000256" key="3">
    <source>
        <dbReference type="ARBA" id="ARBA00017473"/>
    </source>
</evidence>
<evidence type="ECO:0000256" key="7">
    <source>
        <dbReference type="ARBA" id="ARBA00022840"/>
    </source>
</evidence>
<dbReference type="EMBL" id="JSVA01000008">
    <property type="protein sequence ID" value="KOF03171.1"/>
    <property type="molecule type" value="Genomic_DNA"/>
</dbReference>
<feature type="binding site" evidence="9">
    <location>
        <begin position="90"/>
        <end position="100"/>
    </location>
    <ligand>
        <name>ATP</name>
        <dbReference type="ChEBI" id="CHEBI:30616"/>
    </ligand>
</feature>
<dbReference type="PIRSF" id="PIRSF010376">
    <property type="entry name" value="IspE"/>
    <property type="match status" value="1"/>
</dbReference>
<evidence type="ECO:0000256" key="8">
    <source>
        <dbReference type="ARBA" id="ARBA00032554"/>
    </source>
</evidence>
<dbReference type="InterPro" id="IPR013750">
    <property type="entry name" value="GHMP_kinase_C_dom"/>
</dbReference>